<protein>
    <submittedName>
        <fullName evidence="1">Accessory Sec system S-layer assembly protein</fullName>
    </submittedName>
</protein>
<gene>
    <name evidence="1" type="ORF">GCM10008983_14930</name>
</gene>
<organism evidence="1 2">
    <name type="scientific">Lentibacillus halophilus</name>
    <dbReference type="NCBI Taxonomy" id="295065"/>
    <lineage>
        <taxon>Bacteria</taxon>
        <taxon>Bacillati</taxon>
        <taxon>Bacillota</taxon>
        <taxon>Bacilli</taxon>
        <taxon>Bacillales</taxon>
        <taxon>Bacillaceae</taxon>
        <taxon>Lentibacillus</taxon>
    </lineage>
</organism>
<keyword evidence="2" id="KW-1185">Reference proteome</keyword>
<dbReference type="InterPro" id="IPR030910">
    <property type="entry name" value="SLAP_dom"/>
</dbReference>
<sequence>MLGFSKKKKNNDANDSVDAAAYMDSVTETDEQEGLETNLSIPDDWTIPNEDRYVYAFHNTESPKLKANQISIYGMELSKLKNNSFVATALIRNTVTKSIQFGPTTILLLGPDKEVIAKKEFDLGRLGDIPPNGARPWTLTFPTEDIIQDMDTPHEWSLAFELKKKHQLDLEESWEQSIADETKANLEKVVENAQPLKPGEMNFMGLSAKRQDDGGLAVTILIRNGSDKNVNLEQVPLGFKDATDDEIARGSFKMDNFTIKTNTSKPWTFIFPASMIKQDDIDLSRWQVYPIQ</sequence>
<dbReference type="EMBL" id="BAAADM010000038">
    <property type="protein sequence ID" value="GAA0439038.1"/>
    <property type="molecule type" value="Genomic_DNA"/>
</dbReference>
<dbReference type="NCBIfam" id="TIGR04399">
    <property type="entry name" value="acc_Sec_SLAP"/>
    <property type="match status" value="1"/>
</dbReference>
<dbReference type="InterPro" id="IPR030911">
    <property type="entry name" value="Sec_acc_SLAP"/>
</dbReference>
<dbReference type="Proteomes" id="UP001501459">
    <property type="component" value="Unassembled WGS sequence"/>
</dbReference>
<reference evidence="1 2" key="1">
    <citation type="journal article" date="2019" name="Int. J. Syst. Evol. Microbiol.">
        <title>The Global Catalogue of Microorganisms (GCM) 10K type strain sequencing project: providing services to taxonomists for standard genome sequencing and annotation.</title>
        <authorList>
            <consortium name="The Broad Institute Genomics Platform"/>
            <consortium name="The Broad Institute Genome Sequencing Center for Infectious Disease"/>
            <person name="Wu L."/>
            <person name="Ma J."/>
        </authorList>
    </citation>
    <scope>NUCLEOTIDE SEQUENCE [LARGE SCALE GENOMIC DNA]</scope>
    <source>
        <strain evidence="1 2">JCM 12149</strain>
    </source>
</reference>
<evidence type="ECO:0000313" key="1">
    <source>
        <dbReference type="EMBL" id="GAA0439038.1"/>
    </source>
</evidence>
<evidence type="ECO:0000313" key="2">
    <source>
        <dbReference type="Proteomes" id="UP001501459"/>
    </source>
</evidence>
<accession>A0ABN0Z993</accession>
<dbReference type="RefSeq" id="WP_343752165.1">
    <property type="nucleotide sequence ID" value="NZ_BAAADM010000038.1"/>
</dbReference>
<comment type="caution">
    <text evidence="1">The sequence shown here is derived from an EMBL/GenBank/DDBJ whole genome shotgun (WGS) entry which is preliminary data.</text>
</comment>
<dbReference type="NCBIfam" id="TIGR04398">
    <property type="entry name" value="SLAP_DUP"/>
    <property type="match status" value="2"/>
</dbReference>
<proteinExistence type="predicted"/>
<name>A0ABN0Z993_9BACI</name>